<dbReference type="GO" id="GO:0015628">
    <property type="term" value="P:protein secretion by the type II secretion system"/>
    <property type="evidence" value="ECO:0007669"/>
    <property type="project" value="InterPro"/>
</dbReference>
<proteinExistence type="inferred from homology"/>
<keyword evidence="3" id="KW-1003">Cell membrane</keyword>
<dbReference type="AlphaFoldDB" id="A0AA37WWM0"/>
<evidence type="ECO:0000256" key="6">
    <source>
        <dbReference type="ARBA" id="ARBA00022692"/>
    </source>
</evidence>
<evidence type="ECO:0000256" key="3">
    <source>
        <dbReference type="ARBA" id="ARBA00022475"/>
    </source>
</evidence>
<dbReference type="Gene3D" id="3.55.40.10">
    <property type="entry name" value="minor pseudopilin epsh domain"/>
    <property type="match status" value="1"/>
</dbReference>
<dbReference type="InterPro" id="IPR012902">
    <property type="entry name" value="N_methyl_site"/>
</dbReference>
<evidence type="ECO:0000256" key="2">
    <source>
        <dbReference type="ARBA" id="ARBA00021549"/>
    </source>
</evidence>
<dbReference type="Pfam" id="PF12019">
    <property type="entry name" value="GspH"/>
    <property type="match status" value="1"/>
</dbReference>
<sequence length="166" mass="18528">MRSGFTLVEMLVCISLAIMLTSYALPALSTLQLKMTAQSMLTKVQRSVAFGRHSARLYATPVTVCPLKQGLCHDDWNQGFSIFIDADRVGALDSNDELLTRVAFSHPSDKAMYNRRWLRFDEFGQSFGSNGTLNYCPKGQKAFSKQLIVSNTGRTKIGHKSDRPCQ</sequence>
<dbReference type="GO" id="GO:0015627">
    <property type="term" value="C:type II protein secretion system complex"/>
    <property type="evidence" value="ECO:0007669"/>
    <property type="project" value="InterPro"/>
</dbReference>
<dbReference type="RefSeq" id="WP_095498109.1">
    <property type="nucleotide sequence ID" value="NZ_BSPO01000001.1"/>
</dbReference>
<keyword evidence="4" id="KW-0488">Methylation</keyword>
<evidence type="ECO:0000313" key="13">
    <source>
        <dbReference type="Proteomes" id="UP001157439"/>
    </source>
</evidence>
<dbReference type="Proteomes" id="UP001157439">
    <property type="component" value="Unassembled WGS sequence"/>
</dbReference>
<dbReference type="SUPFAM" id="SSF54523">
    <property type="entry name" value="Pili subunits"/>
    <property type="match status" value="1"/>
</dbReference>
<evidence type="ECO:0000256" key="4">
    <source>
        <dbReference type="ARBA" id="ARBA00022481"/>
    </source>
</evidence>
<keyword evidence="5" id="KW-0997">Cell inner membrane</keyword>
<reference evidence="12 13" key="1">
    <citation type="journal article" date="2014" name="Int. J. Syst. Evol. Microbiol.">
        <title>Complete genome sequence of Corynebacterium casei LMG S-19264T (=DSM 44701T), isolated from a smear-ripened cheese.</title>
        <authorList>
            <consortium name="US DOE Joint Genome Institute (JGI-PGF)"/>
            <person name="Walter F."/>
            <person name="Albersmeier A."/>
            <person name="Kalinowski J."/>
            <person name="Ruckert C."/>
        </authorList>
    </citation>
    <scope>NUCLEOTIDE SEQUENCE [LARGE SCALE GENOMIC DNA]</scope>
    <source>
        <strain evidence="12 13">NBRC 112785</strain>
    </source>
</reference>
<evidence type="ECO:0000256" key="1">
    <source>
        <dbReference type="ARBA" id="ARBA00004377"/>
    </source>
</evidence>
<evidence type="ECO:0000259" key="11">
    <source>
        <dbReference type="Pfam" id="PF12019"/>
    </source>
</evidence>
<dbReference type="GO" id="GO:0005886">
    <property type="term" value="C:plasma membrane"/>
    <property type="evidence" value="ECO:0007669"/>
    <property type="project" value="UniProtKB-SubCell"/>
</dbReference>
<comment type="caution">
    <text evidence="12">The sequence shown here is derived from an EMBL/GenBank/DDBJ whole genome shotgun (WGS) entry which is preliminary data.</text>
</comment>
<dbReference type="NCBIfam" id="TIGR02532">
    <property type="entry name" value="IV_pilin_GFxxxE"/>
    <property type="match status" value="1"/>
</dbReference>
<comment type="similarity">
    <text evidence="9">Belongs to the GSP H family.</text>
</comment>
<dbReference type="InterPro" id="IPR022346">
    <property type="entry name" value="T2SS_GspH"/>
</dbReference>
<keyword evidence="6" id="KW-0812">Transmembrane</keyword>
<evidence type="ECO:0000256" key="8">
    <source>
        <dbReference type="ARBA" id="ARBA00023136"/>
    </source>
</evidence>
<evidence type="ECO:0000256" key="10">
    <source>
        <dbReference type="ARBA" id="ARBA00030775"/>
    </source>
</evidence>
<keyword evidence="8" id="KW-0472">Membrane</keyword>
<evidence type="ECO:0000256" key="7">
    <source>
        <dbReference type="ARBA" id="ARBA00022989"/>
    </source>
</evidence>
<evidence type="ECO:0000256" key="5">
    <source>
        <dbReference type="ARBA" id="ARBA00022519"/>
    </source>
</evidence>
<gene>
    <name evidence="12" type="primary">fimT_1</name>
    <name evidence="12" type="ORF">GCM10007894_05410</name>
</gene>
<comment type="subcellular location">
    <subcellularLocation>
        <location evidence="1">Cell inner membrane</location>
        <topology evidence="1">Single-pass membrane protein</topology>
    </subcellularLocation>
</comment>
<protein>
    <recommendedName>
        <fullName evidence="2">Type II secretion system protein H</fullName>
    </recommendedName>
    <alternativeName>
        <fullName evidence="10">General secretion pathway protein H</fullName>
    </alternativeName>
</protein>
<keyword evidence="13" id="KW-1185">Reference proteome</keyword>
<feature type="domain" description="General secretion pathway GspH" evidence="11">
    <location>
        <begin position="44"/>
        <end position="153"/>
    </location>
</feature>
<evidence type="ECO:0000256" key="9">
    <source>
        <dbReference type="ARBA" id="ARBA00025772"/>
    </source>
</evidence>
<organism evidence="12 13">
    <name type="scientific">Paraferrimonas haliotis</name>
    <dbReference type="NCBI Taxonomy" id="2013866"/>
    <lineage>
        <taxon>Bacteria</taxon>
        <taxon>Pseudomonadati</taxon>
        <taxon>Pseudomonadota</taxon>
        <taxon>Gammaproteobacteria</taxon>
        <taxon>Alteromonadales</taxon>
        <taxon>Ferrimonadaceae</taxon>
        <taxon>Paraferrimonas</taxon>
    </lineage>
</organism>
<dbReference type="InterPro" id="IPR045584">
    <property type="entry name" value="Pilin-like"/>
</dbReference>
<name>A0AA37WWM0_9GAMM</name>
<accession>A0AA37WWM0</accession>
<keyword evidence="7" id="KW-1133">Transmembrane helix</keyword>
<dbReference type="EMBL" id="BSPO01000001">
    <property type="protein sequence ID" value="GLS82564.1"/>
    <property type="molecule type" value="Genomic_DNA"/>
</dbReference>
<evidence type="ECO:0000313" key="12">
    <source>
        <dbReference type="EMBL" id="GLS82564.1"/>
    </source>
</evidence>